<dbReference type="AlphaFoldDB" id="A0AAE4GF83"/>
<protein>
    <recommendedName>
        <fullName evidence="2">Tetratricopeptide repeat protein</fullName>
    </recommendedName>
</protein>
<gene>
    <name evidence="1" type="ORF">RJN63_29005</name>
</gene>
<proteinExistence type="predicted"/>
<name>A0AAE4GF83_9BURK</name>
<reference evidence="1" key="1">
    <citation type="submission" date="2023-02" db="EMBL/GenBank/DDBJ databases">
        <title>Description of Herbaspirillum huttiense subsp. nephrolepsisexaltata and Herbaspirillum huttiense subsp. lycopersicon.</title>
        <authorList>
            <person name="Poudel M."/>
            <person name="Sharma A."/>
            <person name="Goss E."/>
            <person name="Tapia J.H."/>
            <person name="Harmon C.M."/>
            <person name="Jones J.B."/>
        </authorList>
    </citation>
    <scope>NUCLEOTIDE SEQUENCE</scope>
    <source>
        <strain evidence="1">NC40101</strain>
    </source>
</reference>
<evidence type="ECO:0000313" key="1">
    <source>
        <dbReference type="EMBL" id="MDT0340898.1"/>
    </source>
</evidence>
<accession>A0AAE4GF83</accession>
<dbReference type="InterPro" id="IPR011990">
    <property type="entry name" value="TPR-like_helical_dom_sf"/>
</dbReference>
<organism evidence="1">
    <name type="scientific">Herbaspirillum huttiense subsp. nephrolepidis</name>
    <dbReference type="NCBI Taxonomy" id="3075126"/>
    <lineage>
        <taxon>Bacteria</taxon>
        <taxon>Pseudomonadati</taxon>
        <taxon>Pseudomonadota</taxon>
        <taxon>Betaproteobacteria</taxon>
        <taxon>Burkholderiales</taxon>
        <taxon>Oxalobacteraceae</taxon>
        <taxon>Herbaspirillum</taxon>
    </lineage>
</organism>
<dbReference type="EMBL" id="JAVRAA010000031">
    <property type="protein sequence ID" value="MDT0340898.1"/>
    <property type="molecule type" value="Genomic_DNA"/>
</dbReference>
<dbReference type="SUPFAM" id="SSF48452">
    <property type="entry name" value="TPR-like"/>
    <property type="match status" value="1"/>
</dbReference>
<dbReference type="RefSeq" id="WP_310838177.1">
    <property type="nucleotide sequence ID" value="NZ_JAVLSM010000012.1"/>
</dbReference>
<comment type="caution">
    <text evidence="1">The sequence shown here is derived from an EMBL/GenBank/DDBJ whole genome shotgun (WGS) entry which is preliminary data.</text>
</comment>
<sequence length="281" mass="31677">MRLPEQLSLISLDSNWVHRTPYPPLGFIPFSDYALGNGDTFGLYWPIGRESLEPIVVESWHDSWKIQPVGSSLAAFLRVVQSATEEHPEPPTVLEDPDSPFACFVAAKEAQQVEGAIVLLERATTILPEYTDALSLLWAQYVRAGRIEDAIVTALRAIISPPCFGARPLKALRWLCGRESIPSLLSEDPIWLARKELTLSFGGKKENADFPVLLNAIHRYLDQSEFVRASTLMQTYAELMWRETVSFRERYGFIAAEFIAWQIEVGEKYAMGSRSVQMPES</sequence>
<evidence type="ECO:0008006" key="2">
    <source>
        <dbReference type="Google" id="ProtNLM"/>
    </source>
</evidence>